<feature type="domain" description="Integrase catalytic" evidence="1">
    <location>
        <begin position="131"/>
        <end position="311"/>
    </location>
</feature>
<dbReference type="Proteomes" id="UP000823401">
    <property type="component" value="Unassembled WGS sequence"/>
</dbReference>
<gene>
    <name evidence="2" type="ORF">HYQ42_11030</name>
</gene>
<dbReference type="PROSITE" id="PS50994">
    <property type="entry name" value="INTEGRASE"/>
    <property type="match status" value="1"/>
</dbReference>
<dbReference type="PANTHER" id="PTHR35004:SF8">
    <property type="entry name" value="TRANSPOSASE RV3428C-RELATED"/>
    <property type="match status" value="1"/>
</dbReference>
<dbReference type="SUPFAM" id="SSF53098">
    <property type="entry name" value="Ribonuclease H-like"/>
    <property type="match status" value="1"/>
</dbReference>
<accession>A0ABS0LM34</accession>
<dbReference type="NCBIfam" id="NF033546">
    <property type="entry name" value="transpos_IS21"/>
    <property type="match status" value="1"/>
</dbReference>
<protein>
    <submittedName>
        <fullName evidence="2">IS21 family transposase</fullName>
    </submittedName>
</protein>
<dbReference type="Pfam" id="PF22483">
    <property type="entry name" value="Mu-transpos_C_2"/>
    <property type="match status" value="1"/>
</dbReference>
<dbReference type="InterPro" id="IPR001584">
    <property type="entry name" value="Integrase_cat-core"/>
</dbReference>
<dbReference type="RefSeq" id="WP_197105327.1">
    <property type="nucleotide sequence ID" value="NZ_JACCEL010000046.1"/>
</dbReference>
<evidence type="ECO:0000259" key="1">
    <source>
        <dbReference type="PROSITE" id="PS50994"/>
    </source>
</evidence>
<proteinExistence type="predicted"/>
<keyword evidence="3" id="KW-1185">Reference proteome</keyword>
<reference evidence="2 3" key="1">
    <citation type="submission" date="2020-07" db="EMBL/GenBank/DDBJ databases">
        <title>Facklamia lactis sp. nov., isolated from raw milk.</title>
        <authorList>
            <person name="Doll E.V."/>
            <person name="Huptas C."/>
            <person name="Staib L."/>
            <person name="Wenning M."/>
            <person name="Scherer S."/>
        </authorList>
    </citation>
    <scope>NUCLEOTIDE SEQUENCE [LARGE SCALE GENOMIC DNA]</scope>
    <source>
        <strain evidence="2 3">DSM 104272</strain>
    </source>
</reference>
<name>A0ABS0LM34_9LACT</name>
<evidence type="ECO:0000313" key="2">
    <source>
        <dbReference type="EMBL" id="MBG9979307.1"/>
    </source>
</evidence>
<dbReference type="PANTHER" id="PTHR35004">
    <property type="entry name" value="TRANSPOSASE RV3428C-RELATED"/>
    <property type="match status" value="1"/>
</dbReference>
<comment type="caution">
    <text evidence="2">The sequence shown here is derived from an EMBL/GenBank/DDBJ whole genome shotgun (WGS) entry which is preliminary data.</text>
</comment>
<organism evidence="2 3">
    <name type="scientific">Ruoffia tabacinasalis</name>
    <dbReference type="NCBI Taxonomy" id="87458"/>
    <lineage>
        <taxon>Bacteria</taxon>
        <taxon>Bacillati</taxon>
        <taxon>Bacillota</taxon>
        <taxon>Bacilli</taxon>
        <taxon>Lactobacillales</taxon>
        <taxon>Aerococcaceae</taxon>
        <taxon>Ruoffia</taxon>
    </lineage>
</organism>
<evidence type="ECO:0000313" key="3">
    <source>
        <dbReference type="Proteomes" id="UP000823401"/>
    </source>
</evidence>
<dbReference type="InterPro" id="IPR012337">
    <property type="entry name" value="RNaseH-like_sf"/>
</dbReference>
<sequence>MFPYRKILELHSEGVSLRSIATITQHSRQKVTEVIKLAEKRGIIIPLDEGITDPWLEDFLYPEKKQENSGRHVMDFEYVHKELARPNVTLTLLHDEYVREAKSVGKIPYAYRTFAEHYHNYAMKYKATMRIRRKPGEILEVDWAGQTLSVIDPDTGENRKVYIFIATLPCSQMFYVEGSYRMDLPSWIRLHQHTFEFFEGTPQILVPDNLKTGVTKHTSKELILNKTYAEMADHYNTVILPARVRSPKDKASVEGSVNIVSTWIIQGLRNMKFFSIEELNDEIWKKLDYLNNRPFQNRNGSRWSAFLEEEKFALSPLPATPYRMSEWRTAKVRPDYHISIHSMFYSVPYELIGKEVDVKISDSTIEIYFNHIRAASHQTLYGKYGQFSTLKEHMPQNHRLYIEQTPEEGLKWAASIGDSTLMIVTFLLETYEVEKQALNAIFTLKKLERKYTNYEIEQACKDVLKATNRPTVKSVQTIIQSNKKHDEEKLTEPKSRKMKEKYGFTRGASYYGGRNK</sequence>
<dbReference type="InterPro" id="IPR054353">
    <property type="entry name" value="IstA-like_C"/>
</dbReference>
<dbReference type="EMBL" id="JACCEL010000046">
    <property type="protein sequence ID" value="MBG9979307.1"/>
    <property type="molecule type" value="Genomic_DNA"/>
</dbReference>